<reference evidence="6 7" key="1">
    <citation type="submission" date="2020-08" db="EMBL/GenBank/DDBJ databases">
        <title>Genomic Encyclopedia of Type Strains, Phase IV (KMG-IV): sequencing the most valuable type-strain genomes for metagenomic binning, comparative biology and taxonomic classification.</title>
        <authorList>
            <person name="Goeker M."/>
        </authorList>
    </citation>
    <scope>NUCLEOTIDE SEQUENCE [LARGE SCALE GENOMIC DNA]</scope>
    <source>
        <strain evidence="6 7">DSM 24194</strain>
    </source>
</reference>
<dbReference type="PROSITE" id="PS00356">
    <property type="entry name" value="HTH_LACI_1"/>
    <property type="match status" value="1"/>
</dbReference>
<evidence type="ECO:0000259" key="4">
    <source>
        <dbReference type="PROSITE" id="PS50932"/>
    </source>
</evidence>
<dbReference type="InterPro" id="IPR046335">
    <property type="entry name" value="LacI/GalR-like_sensor"/>
</dbReference>
<gene>
    <name evidence="6" type="ORF">FHS50_000619</name>
</gene>
<keyword evidence="1" id="KW-0805">Transcription regulation</keyword>
<dbReference type="SMART" id="SM00354">
    <property type="entry name" value="HTH_LACI"/>
    <property type="match status" value="1"/>
</dbReference>
<accession>A0A839YX31</accession>
<feature type="domain" description="HTH cro/C1-type" evidence="5">
    <location>
        <begin position="3"/>
        <end position="26"/>
    </location>
</feature>
<dbReference type="PANTHER" id="PTHR30146:SF153">
    <property type="entry name" value="LACTOSE OPERON REPRESSOR"/>
    <property type="match status" value="1"/>
</dbReference>
<dbReference type="RefSeq" id="WP_246332939.1">
    <property type="nucleotide sequence ID" value="NZ_JACICF010000001.1"/>
</dbReference>
<dbReference type="Proteomes" id="UP000578569">
    <property type="component" value="Unassembled WGS sequence"/>
</dbReference>
<evidence type="ECO:0000313" key="7">
    <source>
        <dbReference type="Proteomes" id="UP000578569"/>
    </source>
</evidence>
<name>A0A839YX31_9SPHN</name>
<dbReference type="PROSITE" id="PS50932">
    <property type="entry name" value="HTH_LACI_2"/>
    <property type="match status" value="1"/>
</dbReference>
<sequence length="342" mass="36758">MSITIEDVAKAAGVSRQTVSRVINGKPGVKPAVREKIETAIAELGYVPNLAARRMGGARSFLIMAINDRERTIENWAAGHGNDWVDQMLYGGMLACEARGYHMLFELIDTETGKAVEQVRRVLTSLQPDGIILTQPHSENPELAALLRERGRPFARIALPDANSDALCVHFDDAGAARAAVDHLTGLGHRKIAFLAGDRSYEASLVRREGYGDAMKDAGLEPLIAEGGYSFDKAGAIARDWLENGGPTAVIAENDEMAFALLHVASKLGVEVPEQLSLISFEDTPGARFAVPPLTAIRQPTAAMIARACELLMDAAEGQPANGDHCLPFDLIVRETTGPAPR</sequence>
<keyword evidence="7" id="KW-1185">Reference proteome</keyword>
<dbReference type="Pfam" id="PF13377">
    <property type="entry name" value="Peripla_BP_3"/>
    <property type="match status" value="1"/>
</dbReference>
<dbReference type="SUPFAM" id="SSF53822">
    <property type="entry name" value="Periplasmic binding protein-like I"/>
    <property type="match status" value="1"/>
</dbReference>
<dbReference type="PANTHER" id="PTHR30146">
    <property type="entry name" value="LACI-RELATED TRANSCRIPTIONAL REPRESSOR"/>
    <property type="match status" value="1"/>
</dbReference>
<dbReference type="GO" id="GO:0003700">
    <property type="term" value="F:DNA-binding transcription factor activity"/>
    <property type="evidence" value="ECO:0007669"/>
    <property type="project" value="TreeGrafter"/>
</dbReference>
<keyword evidence="2" id="KW-0238">DNA-binding</keyword>
<dbReference type="EMBL" id="JACICF010000001">
    <property type="protein sequence ID" value="MBB3763596.1"/>
    <property type="molecule type" value="Genomic_DNA"/>
</dbReference>
<dbReference type="CDD" id="cd01392">
    <property type="entry name" value="HTH_LacI"/>
    <property type="match status" value="1"/>
</dbReference>
<comment type="caution">
    <text evidence="6">The sequence shown here is derived from an EMBL/GenBank/DDBJ whole genome shotgun (WGS) entry which is preliminary data.</text>
</comment>
<evidence type="ECO:0000313" key="6">
    <source>
        <dbReference type="EMBL" id="MBB3763596.1"/>
    </source>
</evidence>
<dbReference type="Gene3D" id="3.40.50.2300">
    <property type="match status" value="2"/>
</dbReference>
<evidence type="ECO:0000259" key="5">
    <source>
        <dbReference type="PROSITE" id="PS50943"/>
    </source>
</evidence>
<dbReference type="InterPro" id="IPR001387">
    <property type="entry name" value="Cro/C1-type_HTH"/>
</dbReference>
<organism evidence="6 7">
    <name type="scientific">Sphingomicrobium lutaoense</name>
    <dbReference type="NCBI Taxonomy" id="515949"/>
    <lineage>
        <taxon>Bacteria</taxon>
        <taxon>Pseudomonadati</taxon>
        <taxon>Pseudomonadota</taxon>
        <taxon>Alphaproteobacteria</taxon>
        <taxon>Sphingomonadales</taxon>
        <taxon>Sphingomonadaceae</taxon>
        <taxon>Sphingomicrobium</taxon>
    </lineage>
</organism>
<keyword evidence="3" id="KW-0804">Transcription</keyword>
<dbReference type="GO" id="GO:0000976">
    <property type="term" value="F:transcription cis-regulatory region binding"/>
    <property type="evidence" value="ECO:0007669"/>
    <property type="project" value="TreeGrafter"/>
</dbReference>
<evidence type="ECO:0000256" key="1">
    <source>
        <dbReference type="ARBA" id="ARBA00023015"/>
    </source>
</evidence>
<dbReference type="InterPro" id="IPR000843">
    <property type="entry name" value="HTH_LacI"/>
</dbReference>
<dbReference type="InterPro" id="IPR010982">
    <property type="entry name" value="Lambda_DNA-bd_dom_sf"/>
</dbReference>
<dbReference type="Pfam" id="PF00356">
    <property type="entry name" value="LacI"/>
    <property type="match status" value="1"/>
</dbReference>
<dbReference type="InterPro" id="IPR028082">
    <property type="entry name" value="Peripla_BP_I"/>
</dbReference>
<dbReference type="PRINTS" id="PR00036">
    <property type="entry name" value="HTHLACI"/>
</dbReference>
<evidence type="ECO:0000256" key="3">
    <source>
        <dbReference type="ARBA" id="ARBA00023163"/>
    </source>
</evidence>
<dbReference type="CDD" id="cd01545">
    <property type="entry name" value="PBP1_SalR"/>
    <property type="match status" value="1"/>
</dbReference>
<feature type="domain" description="HTH lacI-type" evidence="4">
    <location>
        <begin position="3"/>
        <end position="57"/>
    </location>
</feature>
<proteinExistence type="predicted"/>
<dbReference type="Gene3D" id="1.10.260.40">
    <property type="entry name" value="lambda repressor-like DNA-binding domains"/>
    <property type="match status" value="1"/>
</dbReference>
<dbReference type="SUPFAM" id="SSF47413">
    <property type="entry name" value="lambda repressor-like DNA-binding domains"/>
    <property type="match status" value="1"/>
</dbReference>
<evidence type="ECO:0000256" key="2">
    <source>
        <dbReference type="ARBA" id="ARBA00023125"/>
    </source>
</evidence>
<protein>
    <submittedName>
        <fullName evidence="6">LacI family transcriptional regulator</fullName>
    </submittedName>
</protein>
<dbReference type="PROSITE" id="PS50943">
    <property type="entry name" value="HTH_CROC1"/>
    <property type="match status" value="1"/>
</dbReference>
<dbReference type="AlphaFoldDB" id="A0A839YX31"/>